<dbReference type="AlphaFoldDB" id="A0A917HBI1"/>
<evidence type="ECO:0000313" key="1">
    <source>
        <dbReference type="EMBL" id="GGG73503.1"/>
    </source>
</evidence>
<protein>
    <recommendedName>
        <fullName evidence="3">SGNH/GDSL hydrolase family protein</fullName>
    </recommendedName>
</protein>
<dbReference type="RefSeq" id="WP_229738491.1">
    <property type="nucleotide sequence ID" value="NZ_BMER01000001.1"/>
</dbReference>
<reference evidence="1" key="2">
    <citation type="submission" date="2020-09" db="EMBL/GenBank/DDBJ databases">
        <authorList>
            <person name="Sun Q."/>
            <person name="Zhou Y."/>
        </authorList>
    </citation>
    <scope>NUCLEOTIDE SEQUENCE</scope>
    <source>
        <strain evidence="1">CGMCC 1.12195</strain>
    </source>
</reference>
<name>A0A917HBI1_9SPHI</name>
<organism evidence="1 2">
    <name type="scientific">Parapedobacter pyrenivorans</name>
    <dbReference type="NCBI Taxonomy" id="1305674"/>
    <lineage>
        <taxon>Bacteria</taxon>
        <taxon>Pseudomonadati</taxon>
        <taxon>Bacteroidota</taxon>
        <taxon>Sphingobacteriia</taxon>
        <taxon>Sphingobacteriales</taxon>
        <taxon>Sphingobacteriaceae</taxon>
        <taxon>Parapedobacter</taxon>
    </lineage>
</organism>
<comment type="caution">
    <text evidence="1">The sequence shown here is derived from an EMBL/GenBank/DDBJ whole genome shotgun (WGS) entry which is preliminary data.</text>
</comment>
<dbReference type="Gene3D" id="3.40.50.1110">
    <property type="entry name" value="SGNH hydrolase"/>
    <property type="match status" value="1"/>
</dbReference>
<dbReference type="EMBL" id="BMER01000001">
    <property type="protein sequence ID" value="GGG73503.1"/>
    <property type="molecule type" value="Genomic_DNA"/>
</dbReference>
<dbReference type="InterPro" id="IPR036514">
    <property type="entry name" value="SGNH_hydro_sf"/>
</dbReference>
<dbReference type="Proteomes" id="UP000660862">
    <property type="component" value="Unassembled WGS sequence"/>
</dbReference>
<evidence type="ECO:0008006" key="3">
    <source>
        <dbReference type="Google" id="ProtNLM"/>
    </source>
</evidence>
<gene>
    <name evidence="1" type="ORF">GCM10007415_01090</name>
</gene>
<evidence type="ECO:0000313" key="2">
    <source>
        <dbReference type="Proteomes" id="UP000660862"/>
    </source>
</evidence>
<dbReference type="GO" id="GO:0016788">
    <property type="term" value="F:hydrolase activity, acting on ester bonds"/>
    <property type="evidence" value="ECO:0007669"/>
    <property type="project" value="UniProtKB-ARBA"/>
</dbReference>
<dbReference type="CDD" id="cd00229">
    <property type="entry name" value="SGNH_hydrolase"/>
    <property type="match status" value="1"/>
</dbReference>
<dbReference type="SUPFAM" id="SSF52266">
    <property type="entry name" value="SGNH hydrolase"/>
    <property type="match status" value="1"/>
</dbReference>
<reference evidence="1" key="1">
    <citation type="journal article" date="2014" name="Int. J. Syst. Evol. Microbiol.">
        <title>Complete genome sequence of Corynebacterium casei LMG S-19264T (=DSM 44701T), isolated from a smear-ripened cheese.</title>
        <authorList>
            <consortium name="US DOE Joint Genome Institute (JGI-PGF)"/>
            <person name="Walter F."/>
            <person name="Albersmeier A."/>
            <person name="Kalinowski J."/>
            <person name="Ruckert C."/>
        </authorList>
    </citation>
    <scope>NUCLEOTIDE SEQUENCE</scope>
    <source>
        <strain evidence="1">CGMCC 1.12195</strain>
    </source>
</reference>
<proteinExistence type="predicted"/>
<keyword evidence="2" id="KW-1185">Reference proteome</keyword>
<sequence length="388" mass="43055">MSSACLLNAQIANAAFPVAQPTSVLYNRTITEKGNYQELVMEGVNVQFTEMGLRIAGNGGVVKLNHYYALAERLVRYHVRFSGDCRAVFHSDKGDFKAYVDIANKRIAIGTDPITEKTVSFLDASHDYIVEVHRDYQTSKIKIIDLYSGYSDEVSATMDGTGGVGSGAVGTGFFVGRQYDYYCFGLEVGSEMLVKQICVLAKEADLTLLIYGDSITEPEGYFPTVDFPKSWPQLIMQNMTGTAISSGRGGTTIKELMERIKNELPFIKAKYVMVTIGTNGGNTKENLSELVEYILSQGSIPILNNIPSNESGTQIPINAIIESVRQKYGIKGCKFDLATSLNHDGQEVDKTTMYFEDYDWGKIYHHPNVKGSLQMYTRTLVDIPEIYE</sequence>
<accession>A0A917HBI1</accession>